<protein>
    <recommendedName>
        <fullName evidence="3">Altered inheritance of mitochondria protein 9, mitochondrial</fullName>
    </recommendedName>
    <alternativeName>
        <fullName evidence="6">Found in mitochondrial proteome protein 29</fullName>
    </alternativeName>
</protein>
<comment type="similarity">
    <text evidence="2">Belongs to the AIM9 family.</text>
</comment>
<comment type="caution">
    <text evidence="8">The sequence shown here is derived from an EMBL/GenBank/DDBJ whole genome shotgun (WGS) entry which is preliminary data.</text>
</comment>
<reference evidence="8" key="1">
    <citation type="submission" date="2021-07" db="EMBL/GenBank/DDBJ databases">
        <title>Elsinoe batatas strain:CRI-CJ2 Genome sequencing and assembly.</title>
        <authorList>
            <person name="Huang L."/>
        </authorList>
    </citation>
    <scope>NUCLEOTIDE SEQUENCE</scope>
    <source>
        <strain evidence="8">CRI-CJ2</strain>
    </source>
</reference>
<evidence type="ECO:0000259" key="7">
    <source>
        <dbReference type="Pfam" id="PF01636"/>
    </source>
</evidence>
<dbReference type="Gene3D" id="3.90.1200.10">
    <property type="match status" value="1"/>
</dbReference>
<dbReference type="InterPro" id="IPR002575">
    <property type="entry name" value="Aminoglycoside_PTrfase"/>
</dbReference>
<keyword evidence="4" id="KW-0809">Transit peptide</keyword>
<proteinExistence type="inferred from homology"/>
<evidence type="ECO:0000313" key="9">
    <source>
        <dbReference type="Proteomes" id="UP000809789"/>
    </source>
</evidence>
<dbReference type="InterPro" id="IPR011009">
    <property type="entry name" value="Kinase-like_dom_sf"/>
</dbReference>
<gene>
    <name evidence="8" type="ORF">KVT40_007797</name>
</gene>
<dbReference type="OrthoDB" id="2968323at2759"/>
<evidence type="ECO:0000256" key="2">
    <source>
        <dbReference type="ARBA" id="ARBA00005543"/>
    </source>
</evidence>
<keyword evidence="5" id="KW-0496">Mitochondrion</keyword>
<feature type="domain" description="Aminoglycoside phosphotransferase" evidence="7">
    <location>
        <begin position="89"/>
        <end position="213"/>
    </location>
</feature>
<dbReference type="PANTHER" id="PTHR36091:SF1">
    <property type="entry name" value="ALTERED INHERITANCE OF MITOCHONDRIA PROTEIN 9, MITOCHONDRIAL"/>
    <property type="match status" value="1"/>
</dbReference>
<accession>A0A8K0KZH3</accession>
<dbReference type="EMBL" id="JAESVG020000009">
    <property type="protein sequence ID" value="KAG8624730.1"/>
    <property type="molecule type" value="Genomic_DNA"/>
</dbReference>
<comment type="subcellular location">
    <subcellularLocation>
        <location evidence="1">Mitochondrion</location>
    </subcellularLocation>
</comment>
<keyword evidence="9" id="KW-1185">Reference proteome</keyword>
<dbReference type="InterPro" id="IPR051035">
    <property type="entry name" value="Mito_inheritance_9"/>
</dbReference>
<dbReference type="Proteomes" id="UP000809789">
    <property type="component" value="Unassembled WGS sequence"/>
</dbReference>
<evidence type="ECO:0000256" key="6">
    <source>
        <dbReference type="ARBA" id="ARBA00031849"/>
    </source>
</evidence>
<dbReference type="GO" id="GO:0005739">
    <property type="term" value="C:mitochondrion"/>
    <property type="evidence" value="ECO:0007669"/>
    <property type="project" value="UniProtKB-SubCell"/>
</dbReference>
<dbReference type="Pfam" id="PF01636">
    <property type="entry name" value="APH"/>
    <property type="match status" value="1"/>
</dbReference>
<evidence type="ECO:0000256" key="3">
    <source>
        <dbReference type="ARBA" id="ARBA00016197"/>
    </source>
</evidence>
<dbReference type="SUPFAM" id="SSF56112">
    <property type="entry name" value="Protein kinase-like (PK-like)"/>
    <property type="match status" value="1"/>
</dbReference>
<evidence type="ECO:0000256" key="5">
    <source>
        <dbReference type="ARBA" id="ARBA00023128"/>
    </source>
</evidence>
<evidence type="ECO:0000313" key="8">
    <source>
        <dbReference type="EMBL" id="KAG8624730.1"/>
    </source>
</evidence>
<name>A0A8K0KZH3_9PEZI</name>
<evidence type="ECO:0000256" key="1">
    <source>
        <dbReference type="ARBA" id="ARBA00004173"/>
    </source>
</evidence>
<dbReference type="Gene3D" id="3.30.200.150">
    <property type="match status" value="1"/>
</dbReference>
<dbReference type="AlphaFoldDB" id="A0A8K0KZH3"/>
<dbReference type="PANTHER" id="PTHR36091">
    <property type="entry name" value="ALTERED INHERITANCE OF MITOCHONDRIA PROTEIN 9, MITOCHONDRIAL"/>
    <property type="match status" value="1"/>
</dbReference>
<sequence length="545" mass="61554">MPLGLACRICTSLSASLPRGRLRVSASFAPRVRTMFRSSPSDEHLFSYTGGRWLWDEERQRRLRYRRFDVDALKRLAIEAAGAKTCNGIEKIAEGGSNRVFRLLLDTGPVIVRVPMVKEARTHMVMASEVATMEYARCILKLPVPKVFAWNGDDNNPAGISYMIMEEASGQQLSKSWHRLDLEAQTTIVEQIVGIANAMTSVRFASSGNLFLRSDSPCPHHEIRAASELPPSLQDELASRFVLGPSVASEFWEDGRAALDLDRGPWSHPSGFLRAIAECGMTSIAHSMGGCHVTDDPRTVLSLYHKYLQIVDSLCSRDPMLNESVVWHWDLRTQNIFVKGDKITSLIDWQDVWAGPLFLQVEHPPIVDYNGALLLKLPDNYESMVDKVAKQKVRDRVQRSILLYTFEAKIKRSKQVFRSLLDLPHGKTIRQTVHFAKNMQHRGSLALRQCLMRVQQNWSSIAGDGPCPISFSEAELEQHYADAEGWNTEAEFWEGLDGFVMSDGWTNNEDYEEALAFFEGLGEEGRVFLDYKKPNVSDWSCAPRK</sequence>
<organism evidence="8 9">
    <name type="scientific">Elsinoe batatas</name>
    <dbReference type="NCBI Taxonomy" id="2601811"/>
    <lineage>
        <taxon>Eukaryota</taxon>
        <taxon>Fungi</taxon>
        <taxon>Dikarya</taxon>
        <taxon>Ascomycota</taxon>
        <taxon>Pezizomycotina</taxon>
        <taxon>Dothideomycetes</taxon>
        <taxon>Dothideomycetidae</taxon>
        <taxon>Myriangiales</taxon>
        <taxon>Elsinoaceae</taxon>
        <taxon>Elsinoe</taxon>
    </lineage>
</organism>
<evidence type="ECO:0000256" key="4">
    <source>
        <dbReference type="ARBA" id="ARBA00022946"/>
    </source>
</evidence>